<dbReference type="RefSeq" id="WP_203997673.1">
    <property type="nucleotide sequence ID" value="NZ_BOPG01000033.1"/>
</dbReference>
<keyword evidence="2" id="KW-1185">Reference proteome</keyword>
<dbReference type="EMBL" id="BOPG01000033">
    <property type="protein sequence ID" value="GIJ57864.1"/>
    <property type="molecule type" value="Genomic_DNA"/>
</dbReference>
<comment type="caution">
    <text evidence="1">The sequence shown here is derived from an EMBL/GenBank/DDBJ whole genome shotgun (WGS) entry which is preliminary data.</text>
</comment>
<name>A0A8J4E1B9_9ACTN</name>
<evidence type="ECO:0000313" key="1">
    <source>
        <dbReference type="EMBL" id="GIJ57864.1"/>
    </source>
</evidence>
<dbReference type="AlphaFoldDB" id="A0A8J4E1B9"/>
<proteinExistence type="predicted"/>
<accession>A0A8J4E1B9</accession>
<evidence type="ECO:0000313" key="2">
    <source>
        <dbReference type="Proteomes" id="UP000612585"/>
    </source>
</evidence>
<reference evidence="1" key="1">
    <citation type="submission" date="2021-01" db="EMBL/GenBank/DDBJ databases">
        <title>Whole genome shotgun sequence of Virgisporangium aurantiacum NBRC 16421.</title>
        <authorList>
            <person name="Komaki H."/>
            <person name="Tamura T."/>
        </authorList>
    </citation>
    <scope>NUCLEOTIDE SEQUENCE</scope>
    <source>
        <strain evidence="1">NBRC 16421</strain>
    </source>
</reference>
<dbReference type="Proteomes" id="UP000612585">
    <property type="component" value="Unassembled WGS sequence"/>
</dbReference>
<gene>
    <name evidence="1" type="ORF">Vau01_053800</name>
</gene>
<organism evidence="1 2">
    <name type="scientific">Virgisporangium aurantiacum</name>
    <dbReference type="NCBI Taxonomy" id="175570"/>
    <lineage>
        <taxon>Bacteria</taxon>
        <taxon>Bacillati</taxon>
        <taxon>Actinomycetota</taxon>
        <taxon>Actinomycetes</taxon>
        <taxon>Micromonosporales</taxon>
        <taxon>Micromonosporaceae</taxon>
        <taxon>Virgisporangium</taxon>
    </lineage>
</organism>
<sequence>MTQLLDKLLGLTAKKETVSASCPPDTWLDGCWHVYSGDGTFLRRERRWGHTTPQCGAYYTYDSACLYCWQ</sequence>
<protein>
    <submittedName>
        <fullName evidence="1">Uncharacterized protein</fullName>
    </submittedName>
</protein>